<reference evidence="1 2" key="1">
    <citation type="submission" date="2016-03" db="EMBL/GenBank/DDBJ databases">
        <title>Genome sequence of Variovorax paradoxus KB5.</title>
        <authorList>
            <person name="Jeong H."/>
            <person name="Hong C.E."/>
            <person name="Jo S.H."/>
            <person name="Park J.M."/>
        </authorList>
    </citation>
    <scope>NUCLEOTIDE SEQUENCE [LARGE SCALE GENOMIC DNA]</scope>
    <source>
        <strain evidence="1 2">KB5</strain>
    </source>
</reference>
<accession>A0AA91DQN4</accession>
<evidence type="ECO:0000313" key="1">
    <source>
        <dbReference type="EMBL" id="OAK65569.1"/>
    </source>
</evidence>
<dbReference type="EMBL" id="LVHG01000032">
    <property type="protein sequence ID" value="OAK65569.1"/>
    <property type="molecule type" value="Genomic_DNA"/>
</dbReference>
<evidence type="ECO:0000313" key="2">
    <source>
        <dbReference type="Proteomes" id="UP000077852"/>
    </source>
</evidence>
<protein>
    <submittedName>
        <fullName evidence="1">Uncharacterized protein</fullName>
    </submittedName>
</protein>
<dbReference type="AlphaFoldDB" id="A0AA91DQN4"/>
<dbReference type="Proteomes" id="UP000077852">
    <property type="component" value="Unassembled WGS sequence"/>
</dbReference>
<sequence length="135" mass="15310">MFFGCIMHALNLNYLRGLYEFLLGKSDEWLESFDINSATNQADLIEKMKIGFSKFGPTSKANVVRGLHFMLINYSDDCLWRKAIPHDLPLDRVVDRKAYLEKIILGLTGSLSCLEDVGNFLLIDEIGVNGLNYSE</sequence>
<proteinExistence type="predicted"/>
<name>A0AA91DQN4_VARPD</name>
<gene>
    <name evidence="1" type="ORF">A3K87_10855</name>
</gene>
<organism evidence="1 2">
    <name type="scientific">Variovorax paradoxus</name>
    <dbReference type="NCBI Taxonomy" id="34073"/>
    <lineage>
        <taxon>Bacteria</taxon>
        <taxon>Pseudomonadati</taxon>
        <taxon>Pseudomonadota</taxon>
        <taxon>Betaproteobacteria</taxon>
        <taxon>Burkholderiales</taxon>
        <taxon>Comamonadaceae</taxon>
        <taxon>Variovorax</taxon>
    </lineage>
</organism>
<comment type="caution">
    <text evidence="1">The sequence shown here is derived from an EMBL/GenBank/DDBJ whole genome shotgun (WGS) entry which is preliminary data.</text>
</comment>